<evidence type="ECO:0000313" key="2">
    <source>
        <dbReference type="Proteomes" id="UP001501319"/>
    </source>
</evidence>
<organism evidence="1 2">
    <name type="scientific">Kribbella alba</name>
    <dbReference type="NCBI Taxonomy" id="190197"/>
    <lineage>
        <taxon>Bacteria</taxon>
        <taxon>Bacillati</taxon>
        <taxon>Actinomycetota</taxon>
        <taxon>Actinomycetes</taxon>
        <taxon>Propionibacteriales</taxon>
        <taxon>Kribbellaceae</taxon>
        <taxon>Kribbella</taxon>
    </lineage>
</organism>
<gene>
    <name evidence="1" type="ORF">GCM10009744_62890</name>
</gene>
<dbReference type="EMBL" id="BAAANE010000015">
    <property type="protein sequence ID" value="GAA1660645.1"/>
    <property type="molecule type" value="Genomic_DNA"/>
</dbReference>
<protein>
    <recommendedName>
        <fullName evidence="3">Lipoprotein</fullName>
    </recommendedName>
</protein>
<evidence type="ECO:0000313" key="1">
    <source>
        <dbReference type="EMBL" id="GAA1660645.1"/>
    </source>
</evidence>
<comment type="caution">
    <text evidence="1">The sequence shown here is derived from an EMBL/GenBank/DDBJ whole genome shotgun (WGS) entry which is preliminary data.</text>
</comment>
<keyword evidence="2" id="KW-1185">Reference proteome</keyword>
<reference evidence="1 2" key="1">
    <citation type="journal article" date="2019" name="Int. J. Syst. Evol. Microbiol.">
        <title>The Global Catalogue of Microorganisms (GCM) 10K type strain sequencing project: providing services to taxonomists for standard genome sequencing and annotation.</title>
        <authorList>
            <consortium name="The Broad Institute Genomics Platform"/>
            <consortium name="The Broad Institute Genome Sequencing Center for Infectious Disease"/>
            <person name="Wu L."/>
            <person name="Ma J."/>
        </authorList>
    </citation>
    <scope>NUCLEOTIDE SEQUENCE [LARGE SCALE GENOMIC DNA]</scope>
    <source>
        <strain evidence="1 2">JCM 14306</strain>
    </source>
</reference>
<evidence type="ECO:0008006" key="3">
    <source>
        <dbReference type="Google" id="ProtNLM"/>
    </source>
</evidence>
<name>A0ABN2FVV4_9ACTN</name>
<dbReference type="PROSITE" id="PS51257">
    <property type="entry name" value="PROKAR_LIPOPROTEIN"/>
    <property type="match status" value="1"/>
</dbReference>
<accession>A0ABN2FVV4</accession>
<proteinExistence type="predicted"/>
<sequence length="228" mass="23190">MRRAAPSVAAVVTTVLLGSTVLTGCSSDAGAVTTNGGAGAGAPSAPPATAEPASTLAGLIVVPAGYVKAGSPDPDQLTGPFDAESYLGTLSSTPSEDRALLLNASFIEGYQAYRVSADKKKRFTVQLFKAGSKAKARGLQQGFWQQDSHSRSFAIPGVPEAMTDARVVVSGSANRSEAIAEASFVVGALVAEISVHQTGEVTADLVPDTALISSIAKQQKALLTRNSG</sequence>
<dbReference type="Proteomes" id="UP001501319">
    <property type="component" value="Unassembled WGS sequence"/>
</dbReference>